<dbReference type="RefSeq" id="WP_094363772.1">
    <property type="nucleotide sequence ID" value="NZ_NMVQ01000012.1"/>
</dbReference>
<organism evidence="3 4">
    <name type="scientific">Enemella dayhoffiae</name>
    <dbReference type="NCBI Taxonomy" id="2016507"/>
    <lineage>
        <taxon>Bacteria</taxon>
        <taxon>Bacillati</taxon>
        <taxon>Actinomycetota</taxon>
        <taxon>Actinomycetes</taxon>
        <taxon>Propionibacteriales</taxon>
        <taxon>Propionibacteriaceae</taxon>
        <taxon>Enemella</taxon>
    </lineage>
</organism>
<reference evidence="3 4" key="1">
    <citation type="submission" date="2017-07" db="EMBL/GenBank/DDBJ databases">
        <title>Draft whole genome sequences of clinical Proprionibacteriaceae strains.</title>
        <authorList>
            <person name="Bernier A.-M."/>
            <person name="Bernard K."/>
            <person name="Domingo M.-C."/>
        </authorList>
    </citation>
    <scope>NUCLEOTIDE SEQUENCE [LARGE SCALE GENOMIC DNA]</scope>
    <source>
        <strain evidence="3 4">NML 130396</strain>
    </source>
</reference>
<dbReference type="SUPFAM" id="SSF69635">
    <property type="entry name" value="Type III secretory system chaperone-like"/>
    <property type="match status" value="1"/>
</dbReference>
<dbReference type="InterPro" id="IPR054344">
    <property type="entry name" value="TY-Chap_N"/>
</dbReference>
<feature type="domain" description="TY-Chap central" evidence="1">
    <location>
        <begin position="185"/>
        <end position="315"/>
    </location>
</feature>
<dbReference type="Proteomes" id="UP000216311">
    <property type="component" value="Unassembled WGS sequence"/>
</dbReference>
<dbReference type="AlphaFoldDB" id="A0A255H329"/>
<dbReference type="Pfam" id="PF22552">
    <property type="entry name" value="TY-Chap3"/>
    <property type="match status" value="1"/>
</dbReference>
<name>A0A255H329_9ACTN</name>
<dbReference type="OrthoDB" id="4772408at2"/>
<dbReference type="EMBL" id="NMVQ01000012">
    <property type="protein sequence ID" value="OYO22030.1"/>
    <property type="molecule type" value="Genomic_DNA"/>
</dbReference>
<evidence type="ECO:0008006" key="5">
    <source>
        <dbReference type="Google" id="ProtNLM"/>
    </source>
</evidence>
<evidence type="ECO:0000259" key="1">
    <source>
        <dbReference type="Pfam" id="PF22551"/>
    </source>
</evidence>
<proteinExistence type="predicted"/>
<accession>A0A255H329</accession>
<evidence type="ECO:0000313" key="4">
    <source>
        <dbReference type="Proteomes" id="UP000216311"/>
    </source>
</evidence>
<comment type="caution">
    <text evidence="3">The sequence shown here is derived from an EMBL/GenBank/DDBJ whole genome shotgun (WGS) entry which is preliminary data.</text>
</comment>
<evidence type="ECO:0000313" key="3">
    <source>
        <dbReference type="EMBL" id="OYO22030.1"/>
    </source>
</evidence>
<dbReference type="Gene3D" id="3.30.1460.10">
    <property type="match status" value="1"/>
</dbReference>
<protein>
    <recommendedName>
        <fullName evidence="5">YbjN domain-containing protein</fullName>
    </recommendedName>
</protein>
<sequence length="318" mass="35697">MTRLFHAQEAEDVPDYDDFDLDRSTAEAWRSFSERLAEVVSVMDDTSDLTIGSVASETETVPFVRFHSQTRDLVRAEAASNGTLGEHYQLGAGQLSAMEDIGWRPPTTEGPRPTGNFWVEIPQESSDRLAELAVSALRDVYGIQHPVFLAPDQLAEILQPRPEPLEGYSEFDPEDVVATVPVSHEHLDDMIEAELAEMFGHQPLRDTEGDFAIRVGSTMLFLRTSADHREIIVFACVVHEVEGRSRAMEILSDLNTEVRLVKFQLIRDRVFVTTSVLAHPFVPAHLHQAVRIMSEVADGIDDELAVRLRGRTTFEEEE</sequence>
<dbReference type="Pfam" id="PF22551">
    <property type="entry name" value="TY-Chap1"/>
    <property type="match status" value="1"/>
</dbReference>
<gene>
    <name evidence="3" type="ORF">CGZ93_08895</name>
</gene>
<feature type="domain" description="TY-Chap N-terminal" evidence="2">
    <location>
        <begin position="27"/>
        <end position="149"/>
    </location>
</feature>
<keyword evidence="4" id="KW-1185">Reference proteome</keyword>
<evidence type="ECO:0000259" key="2">
    <source>
        <dbReference type="Pfam" id="PF22552"/>
    </source>
</evidence>
<dbReference type="InterPro" id="IPR054343">
    <property type="entry name" value="TY-Chap_M"/>
</dbReference>